<evidence type="ECO:0000313" key="2">
    <source>
        <dbReference type="EMBL" id="ATB39306.1"/>
    </source>
</evidence>
<evidence type="ECO:0008006" key="4">
    <source>
        <dbReference type="Google" id="ProtNLM"/>
    </source>
</evidence>
<dbReference type="PANTHER" id="PTHR35850:SF2">
    <property type="entry name" value="TYPE VI SECRETION SYSTEM CONTRACTILE SHEATH SMALL SUBUNIT"/>
    <property type="match status" value="1"/>
</dbReference>
<name>A0A250J7Y7_9BACT</name>
<proteinExistence type="predicted"/>
<dbReference type="Proteomes" id="UP000217257">
    <property type="component" value="Chromosome"/>
</dbReference>
<dbReference type="KEGG" id="cfus:CYFUS_004750"/>
<protein>
    <recommendedName>
        <fullName evidence="4">Type VI secretion protein</fullName>
    </recommendedName>
</protein>
<dbReference type="InterPro" id="IPR008312">
    <property type="entry name" value="T6SS_TssB1"/>
</dbReference>
<dbReference type="NCBIfam" id="TIGR03358">
    <property type="entry name" value="VI_chp_5"/>
    <property type="match status" value="1"/>
</dbReference>
<organism evidence="2 3">
    <name type="scientific">Cystobacter fuscus</name>
    <dbReference type="NCBI Taxonomy" id="43"/>
    <lineage>
        <taxon>Bacteria</taxon>
        <taxon>Pseudomonadati</taxon>
        <taxon>Myxococcota</taxon>
        <taxon>Myxococcia</taxon>
        <taxon>Myxococcales</taxon>
        <taxon>Cystobacterineae</taxon>
        <taxon>Archangiaceae</taxon>
        <taxon>Cystobacter</taxon>
    </lineage>
</organism>
<dbReference type="PANTHER" id="PTHR35850">
    <property type="entry name" value="CYTOPLASMIC PROTEIN-RELATED"/>
    <property type="match status" value="1"/>
</dbReference>
<dbReference type="RefSeq" id="WP_095987355.1">
    <property type="nucleotide sequence ID" value="NZ_CP022098.1"/>
</dbReference>
<dbReference type="EMBL" id="CP022098">
    <property type="protein sequence ID" value="ATB39306.1"/>
    <property type="molecule type" value="Genomic_DNA"/>
</dbReference>
<dbReference type="Pfam" id="PF05591">
    <property type="entry name" value="T6SS_VipA"/>
    <property type="match status" value="1"/>
</dbReference>
<evidence type="ECO:0000313" key="3">
    <source>
        <dbReference type="Proteomes" id="UP000217257"/>
    </source>
</evidence>
<reference evidence="2 3" key="1">
    <citation type="submission" date="2017-06" db="EMBL/GenBank/DDBJ databases">
        <title>Sequencing and comparative analysis of myxobacterial genomes.</title>
        <authorList>
            <person name="Rupp O."/>
            <person name="Goesmann A."/>
            <person name="Sogaard-Andersen L."/>
        </authorList>
    </citation>
    <scope>NUCLEOTIDE SEQUENCE [LARGE SCALE GENOMIC DNA]</scope>
    <source>
        <strain evidence="2 3">DSM 52655</strain>
    </source>
</reference>
<evidence type="ECO:0000256" key="1">
    <source>
        <dbReference type="SAM" id="MobiDB-lite"/>
    </source>
</evidence>
<sequence>MPIQDTLPKSRITLTYRTNINGQQEEVKLPFRVVVTGDFSLGSSKDRQQDLEERQLRSVNGSNINDLMKDMGMSLSFDVEDKISTDAGAKMSVTLPIDRMKSFHPDEIVHHVPKLKALLLMRKLLLEMQSDIDNRKELRRTLYELFSNKEQLKQLLESDQLKGFASMRLPVSKAPAAESGQPALVSETVPAEATVKA</sequence>
<accession>A0A250J7Y7</accession>
<gene>
    <name evidence="2" type="ORF">CYFUS_004750</name>
</gene>
<feature type="region of interest" description="Disordered" evidence="1">
    <location>
        <begin position="173"/>
        <end position="197"/>
    </location>
</feature>
<dbReference type="AlphaFoldDB" id="A0A250J7Y7"/>